<evidence type="ECO:0000313" key="10">
    <source>
        <dbReference type="EMBL" id="KPI42669.1"/>
    </source>
</evidence>
<dbReference type="RefSeq" id="XP_018002632.1">
    <property type="nucleotide sequence ID" value="XM_018141853.1"/>
</dbReference>
<evidence type="ECO:0000256" key="7">
    <source>
        <dbReference type="SAM" id="MobiDB-lite"/>
    </source>
</evidence>
<name>A0A0N0NPL0_9EURO</name>
<feature type="transmembrane region" description="Helical" evidence="8">
    <location>
        <begin position="71"/>
        <end position="95"/>
    </location>
</feature>
<feature type="transmembrane region" description="Helical" evidence="8">
    <location>
        <begin position="325"/>
        <end position="344"/>
    </location>
</feature>
<feature type="transmembrane region" description="Helical" evidence="8">
    <location>
        <begin position="350"/>
        <end position="375"/>
    </location>
</feature>
<accession>A0A0N0NPL0</accession>
<feature type="domain" description="Major facilitator superfamily (MFS) profile" evidence="9">
    <location>
        <begin position="259"/>
        <end position="446"/>
    </location>
</feature>
<evidence type="ECO:0000256" key="6">
    <source>
        <dbReference type="ARBA" id="ARBA00023136"/>
    </source>
</evidence>
<dbReference type="Pfam" id="PF07690">
    <property type="entry name" value="MFS_1"/>
    <property type="match status" value="1"/>
</dbReference>
<dbReference type="Gene3D" id="1.20.1250.20">
    <property type="entry name" value="MFS general substrate transporter like domains"/>
    <property type="match status" value="1"/>
</dbReference>
<feature type="transmembrane region" description="Helical" evidence="8">
    <location>
        <begin position="414"/>
        <end position="435"/>
    </location>
</feature>
<keyword evidence="4 8" id="KW-0812">Transmembrane</keyword>
<feature type="transmembrane region" description="Helical" evidence="8">
    <location>
        <begin position="387"/>
        <end position="408"/>
    </location>
</feature>
<feature type="transmembrane region" description="Helical" evidence="8">
    <location>
        <begin position="183"/>
        <end position="203"/>
    </location>
</feature>
<feature type="transmembrane region" description="Helical" evidence="8">
    <location>
        <begin position="215"/>
        <end position="239"/>
    </location>
</feature>
<dbReference type="OrthoDB" id="5667at2759"/>
<proteinExistence type="inferred from homology"/>
<feature type="transmembrane region" description="Helical" evidence="8">
    <location>
        <begin position="126"/>
        <end position="145"/>
    </location>
</feature>
<comment type="caution">
    <text evidence="10">The sequence shown here is derived from an EMBL/GenBank/DDBJ whole genome shotgun (WGS) entry which is preliminary data.</text>
</comment>
<comment type="similarity">
    <text evidence="2">Belongs to the major facilitator superfamily. Monocarboxylate porter (TC 2.A.1.13) family.</text>
</comment>
<feature type="compositionally biased region" description="Basic and acidic residues" evidence="7">
    <location>
        <begin position="1"/>
        <end position="12"/>
    </location>
</feature>
<dbReference type="InterPro" id="IPR036259">
    <property type="entry name" value="MFS_trans_sf"/>
</dbReference>
<keyword evidence="5 8" id="KW-1133">Transmembrane helix</keyword>
<dbReference type="GO" id="GO:0022857">
    <property type="term" value="F:transmembrane transporter activity"/>
    <property type="evidence" value="ECO:0007669"/>
    <property type="project" value="InterPro"/>
</dbReference>
<dbReference type="InterPro" id="IPR020846">
    <property type="entry name" value="MFS_dom"/>
</dbReference>
<dbReference type="PROSITE" id="PS50850">
    <property type="entry name" value="MFS"/>
    <property type="match status" value="1"/>
</dbReference>
<comment type="subcellular location">
    <subcellularLocation>
        <location evidence="1">Membrane</location>
        <topology evidence="1">Multi-pass membrane protein</topology>
    </subcellularLocation>
</comment>
<reference evidence="10 11" key="1">
    <citation type="submission" date="2015-06" db="EMBL/GenBank/DDBJ databases">
        <title>Draft genome of the ant-associated black yeast Phialophora attae CBS 131958.</title>
        <authorList>
            <person name="Moreno L.F."/>
            <person name="Stielow B.J."/>
            <person name="de Hoog S."/>
            <person name="Vicente V.A."/>
            <person name="Weiss V.A."/>
            <person name="de Vries M."/>
            <person name="Cruz L.M."/>
            <person name="Souza E.M."/>
        </authorList>
    </citation>
    <scope>NUCLEOTIDE SEQUENCE [LARGE SCALE GENOMIC DNA]</scope>
    <source>
        <strain evidence="10 11">CBS 131958</strain>
    </source>
</reference>
<dbReference type="SUPFAM" id="SSF103473">
    <property type="entry name" value="MFS general substrate transporter"/>
    <property type="match status" value="1"/>
</dbReference>
<sequence>MALFTDAERSTETLDNSHGVNEKGLETSNEVPKLGAPTLAASPAVPADAEKPPLNPMDPASFPDGGTRAWLTVWGSLAILIASFGWINAIGLFAIRRRWIPALESSCMFAGGLWVGHVYDSYGPRYLLIGGTFLHVFGLMMASISTKYYQLLLSQGLCSAIGASMLFYPALTCTITWFFKKRALAVGIVAAGSGLGGIIFPVMVEKLVPQVGFGWTMRICAFLILALGIFGNLTVTSRIPPMPKKLTVKVLVKPFTEVEFALLGAGAFCMYLGMFQVFTFLVTAGVARGVDRGLALYLVPILNAGSIVGRILPPFVADKVGKVNVFLVSCAATTILILAFWVPVSGTGGIVAFSVLFGFTSGAVVAINPAVVAQISDVRMIGVRTGVMFACVAVAVLIGSPIGGQIVTAGGYRAMQGFSGGMCTLGVAFFAALRWKLGGFGLRSKV</sequence>
<evidence type="ECO:0000256" key="1">
    <source>
        <dbReference type="ARBA" id="ARBA00004141"/>
    </source>
</evidence>
<keyword evidence="6 8" id="KW-0472">Membrane</keyword>
<dbReference type="GO" id="GO:0016020">
    <property type="term" value="C:membrane"/>
    <property type="evidence" value="ECO:0007669"/>
    <property type="project" value="UniProtKB-SubCell"/>
</dbReference>
<gene>
    <name evidence="10" type="ORF">AB675_1926</name>
</gene>
<feature type="transmembrane region" description="Helical" evidence="8">
    <location>
        <begin position="294"/>
        <end position="313"/>
    </location>
</feature>
<evidence type="ECO:0000313" key="11">
    <source>
        <dbReference type="Proteomes" id="UP000038010"/>
    </source>
</evidence>
<evidence type="ECO:0000256" key="3">
    <source>
        <dbReference type="ARBA" id="ARBA00022448"/>
    </source>
</evidence>
<feature type="transmembrane region" description="Helical" evidence="8">
    <location>
        <begin position="151"/>
        <end position="171"/>
    </location>
</feature>
<evidence type="ECO:0000256" key="2">
    <source>
        <dbReference type="ARBA" id="ARBA00006727"/>
    </source>
</evidence>
<dbReference type="PANTHER" id="PTHR11360">
    <property type="entry name" value="MONOCARBOXYLATE TRANSPORTER"/>
    <property type="match status" value="1"/>
</dbReference>
<dbReference type="EMBL" id="LFJN01000006">
    <property type="protein sequence ID" value="KPI42669.1"/>
    <property type="molecule type" value="Genomic_DNA"/>
</dbReference>
<protein>
    <submittedName>
        <fullName evidence="10">Putative transporter MCH4</fullName>
    </submittedName>
</protein>
<evidence type="ECO:0000256" key="8">
    <source>
        <dbReference type="SAM" id="Phobius"/>
    </source>
</evidence>
<keyword evidence="3" id="KW-0813">Transport</keyword>
<dbReference type="InterPro" id="IPR050327">
    <property type="entry name" value="Proton-linked_MCT"/>
</dbReference>
<dbReference type="VEuPathDB" id="FungiDB:AB675_1926"/>
<evidence type="ECO:0000256" key="5">
    <source>
        <dbReference type="ARBA" id="ARBA00022989"/>
    </source>
</evidence>
<dbReference type="GeneID" id="28733733"/>
<feature type="region of interest" description="Disordered" evidence="7">
    <location>
        <begin position="1"/>
        <end position="33"/>
    </location>
</feature>
<dbReference type="InterPro" id="IPR011701">
    <property type="entry name" value="MFS"/>
</dbReference>
<organism evidence="10 11">
    <name type="scientific">Cyphellophora attinorum</name>
    <dbReference type="NCBI Taxonomy" id="1664694"/>
    <lineage>
        <taxon>Eukaryota</taxon>
        <taxon>Fungi</taxon>
        <taxon>Dikarya</taxon>
        <taxon>Ascomycota</taxon>
        <taxon>Pezizomycotina</taxon>
        <taxon>Eurotiomycetes</taxon>
        <taxon>Chaetothyriomycetidae</taxon>
        <taxon>Chaetothyriales</taxon>
        <taxon>Cyphellophoraceae</taxon>
        <taxon>Cyphellophora</taxon>
    </lineage>
</organism>
<dbReference type="Proteomes" id="UP000038010">
    <property type="component" value="Unassembled WGS sequence"/>
</dbReference>
<dbReference type="AlphaFoldDB" id="A0A0N0NPL0"/>
<evidence type="ECO:0000259" key="9">
    <source>
        <dbReference type="PROSITE" id="PS50850"/>
    </source>
</evidence>
<keyword evidence="11" id="KW-1185">Reference proteome</keyword>
<feature type="transmembrane region" description="Helical" evidence="8">
    <location>
        <begin position="260"/>
        <end position="282"/>
    </location>
</feature>
<dbReference type="PANTHER" id="PTHR11360:SF224">
    <property type="entry name" value="MAJOR FACILITATOR SUPERFAMILY (MFS) PROFILE DOMAIN-CONTAINING PROTEIN-RELATED"/>
    <property type="match status" value="1"/>
</dbReference>
<evidence type="ECO:0000256" key="4">
    <source>
        <dbReference type="ARBA" id="ARBA00022692"/>
    </source>
</evidence>